<proteinExistence type="inferred from homology"/>
<sequence length="363" mass="41565">MGNVLFHRRKVVAEELEELQKRGEKLEAQIRSSITAKQSVQWFSSLSMFFLTLASIAFSFVNITDKGLRTAYSIFSVLAGFILLYCLRRITNEYYNWSIHRKINAREEVAKRKRELLEKVKETETFKVAKEILEKYDDSPVLPDQARPRPSRQSILLNQPINTLEDSFLTPTAPANKKTMLNDSSVVDSSLINKDNDNKKLRKSDSGVTEEEVSILKENNSTATYNLHPRPVPTIVSPKPPRPFFKPSRSVAEKVVDFIIGDQPSDRYALICSHCHGHNGMARKEEFDFLSYRCWICGEFNPARRQRKLQLTHTQSEETLFSSAKETSDNLSKSTENAVEKDERCRVRTRSISNQPSSAEVIL</sequence>
<evidence type="ECO:0000256" key="4">
    <source>
        <dbReference type="SAM" id="MobiDB-lite"/>
    </source>
</evidence>
<protein>
    <recommendedName>
        <fullName evidence="2">Endoplasmic reticulum junction formation protein lunapark</fullName>
    </recommendedName>
</protein>
<dbReference type="PANTHER" id="PTHR22166:SF12">
    <property type="entry name" value="ENDOPLASMIC RETICULUM JUNCTION FORMATION PROTEIN LUNAPARK"/>
    <property type="match status" value="1"/>
</dbReference>
<reference evidence="7" key="1">
    <citation type="submission" date="2016-04" db="UniProtKB">
        <authorList>
            <consortium name="WormBaseParasite"/>
        </authorList>
    </citation>
    <scope>IDENTIFICATION</scope>
</reference>
<dbReference type="Proteomes" id="UP000046393">
    <property type="component" value="Unplaced"/>
</dbReference>
<dbReference type="PANTHER" id="PTHR22166">
    <property type="entry name" value="ENDOPLASMIC RETICULUM JUNCTION FORMATION PROTEIN LUNAPARK"/>
    <property type="match status" value="1"/>
</dbReference>
<feature type="region of interest" description="Disordered" evidence="4">
    <location>
        <begin position="315"/>
        <end position="347"/>
    </location>
</feature>
<dbReference type="InterPro" id="IPR019273">
    <property type="entry name" value="Lunapark_Znf"/>
</dbReference>
<keyword evidence="2" id="KW-0863">Zinc-finger</keyword>
<evidence type="ECO:0000259" key="5">
    <source>
        <dbReference type="Pfam" id="PF10058"/>
    </source>
</evidence>
<keyword evidence="6" id="KW-1185">Reference proteome</keyword>
<dbReference type="InterPro" id="IPR040115">
    <property type="entry name" value="Lnp"/>
</dbReference>
<accession>A0A158R5G3</accession>
<keyword evidence="3" id="KW-0175">Coiled coil</keyword>
<feature type="domain" description="Lunapark zinc ribbon" evidence="5">
    <location>
        <begin position="252"/>
        <end position="301"/>
    </location>
</feature>
<keyword evidence="2" id="KW-0862">Zinc</keyword>
<name>A0A158R5G3_9BILA</name>
<evidence type="ECO:0000256" key="1">
    <source>
        <dbReference type="ARBA" id="ARBA00009940"/>
    </source>
</evidence>
<organism evidence="6 7">
    <name type="scientific">Syphacia muris</name>
    <dbReference type="NCBI Taxonomy" id="451379"/>
    <lineage>
        <taxon>Eukaryota</taxon>
        <taxon>Metazoa</taxon>
        <taxon>Ecdysozoa</taxon>
        <taxon>Nematoda</taxon>
        <taxon>Chromadorea</taxon>
        <taxon>Rhabditida</taxon>
        <taxon>Spirurina</taxon>
        <taxon>Oxyuridomorpha</taxon>
        <taxon>Oxyuroidea</taxon>
        <taxon>Oxyuridae</taxon>
        <taxon>Syphacia</taxon>
    </lineage>
</organism>
<evidence type="ECO:0000313" key="7">
    <source>
        <dbReference type="WBParaSite" id="SMUV_0000667801-mRNA-1"/>
    </source>
</evidence>
<dbReference type="GO" id="GO:0098826">
    <property type="term" value="C:endoplasmic reticulum tubular network membrane"/>
    <property type="evidence" value="ECO:0007669"/>
    <property type="project" value="UniProtKB-UniRule"/>
</dbReference>
<comment type="similarity">
    <text evidence="1 2">Belongs to the lunapark family.</text>
</comment>
<evidence type="ECO:0000256" key="2">
    <source>
        <dbReference type="RuleBase" id="RU367073"/>
    </source>
</evidence>
<dbReference type="STRING" id="451379.A0A158R5G3"/>
<feature type="compositionally biased region" description="Polar residues" evidence="4">
    <location>
        <begin position="315"/>
        <end position="337"/>
    </location>
</feature>
<dbReference type="GO" id="GO:0071788">
    <property type="term" value="P:endoplasmic reticulum tubular network maintenance"/>
    <property type="evidence" value="ECO:0007669"/>
    <property type="project" value="UniProtKB-UniRule"/>
</dbReference>
<dbReference type="AlphaFoldDB" id="A0A158R5G3"/>
<keyword evidence="2" id="KW-0812">Transmembrane</keyword>
<dbReference type="Pfam" id="PF10058">
    <property type="entry name" value="Zn_ribbon_10"/>
    <property type="match status" value="1"/>
</dbReference>
<comment type="domain">
    <text evidence="2">The C4-type zinc finger motif is necessary both for its ER three-way tubular junction localization and formation.</text>
</comment>
<feature type="transmembrane region" description="Helical" evidence="2">
    <location>
        <begin position="69"/>
        <end position="87"/>
    </location>
</feature>
<dbReference type="GO" id="GO:0008270">
    <property type="term" value="F:zinc ion binding"/>
    <property type="evidence" value="ECO:0007669"/>
    <property type="project" value="UniProtKB-KW"/>
</dbReference>
<dbReference type="GO" id="GO:1903373">
    <property type="term" value="P:positive regulation of endoplasmic reticulum tubular network organization"/>
    <property type="evidence" value="ECO:0007669"/>
    <property type="project" value="UniProtKB-UniRule"/>
</dbReference>
<comment type="function">
    <text evidence="2">Plays a role in determining ER morphology.</text>
</comment>
<comment type="subcellular location">
    <subcellularLocation>
        <location evidence="2">Endoplasmic reticulum membrane</location>
        <topology evidence="2">Multi-pass membrane protein</topology>
    </subcellularLocation>
</comment>
<keyword evidence="2" id="KW-0472">Membrane</keyword>
<keyword evidence="2" id="KW-0256">Endoplasmic reticulum</keyword>
<evidence type="ECO:0000256" key="3">
    <source>
        <dbReference type="SAM" id="Coils"/>
    </source>
</evidence>
<keyword evidence="2" id="KW-1133">Transmembrane helix</keyword>
<feature type="transmembrane region" description="Helical" evidence="2">
    <location>
        <begin position="40"/>
        <end position="63"/>
    </location>
</feature>
<keyword evidence="2" id="KW-0479">Metal-binding</keyword>
<feature type="coiled-coil region" evidence="3">
    <location>
        <begin position="9"/>
        <end position="36"/>
    </location>
</feature>
<dbReference type="WBParaSite" id="SMUV_0000667801-mRNA-1">
    <property type="protein sequence ID" value="SMUV_0000667801-mRNA-1"/>
    <property type="gene ID" value="SMUV_0000667801"/>
</dbReference>
<evidence type="ECO:0000313" key="6">
    <source>
        <dbReference type="Proteomes" id="UP000046393"/>
    </source>
</evidence>